<reference evidence="3 4" key="1">
    <citation type="submission" date="2020-06" db="EMBL/GenBank/DDBJ databases">
        <authorList>
            <person name="Li R."/>
            <person name="Bekaert M."/>
        </authorList>
    </citation>
    <scope>NUCLEOTIDE SEQUENCE [LARGE SCALE GENOMIC DNA]</scope>
    <source>
        <strain evidence="4">wild</strain>
    </source>
</reference>
<evidence type="ECO:0000259" key="1">
    <source>
        <dbReference type="Pfam" id="PF18738"/>
    </source>
</evidence>
<dbReference type="AlphaFoldDB" id="A0A6J8DR49"/>
<dbReference type="Pfam" id="PF18738">
    <property type="entry name" value="HEPN_DZIP3"/>
    <property type="match status" value="1"/>
</dbReference>
<dbReference type="CDD" id="cd01983">
    <property type="entry name" value="SIMIBI"/>
    <property type="match status" value="1"/>
</dbReference>
<dbReference type="InterPro" id="IPR027417">
    <property type="entry name" value="P-loop_NTPase"/>
</dbReference>
<evidence type="ECO:0000313" key="4">
    <source>
        <dbReference type="Proteomes" id="UP000507470"/>
    </source>
</evidence>
<dbReference type="Proteomes" id="UP000507470">
    <property type="component" value="Unassembled WGS sequence"/>
</dbReference>
<dbReference type="OrthoDB" id="6121610at2759"/>
<feature type="domain" description="DZIP3-like HEPN" evidence="1">
    <location>
        <begin position="36"/>
        <end position="174"/>
    </location>
</feature>
<dbReference type="InterPro" id="IPR049050">
    <property type="entry name" value="nSTAND3"/>
</dbReference>
<keyword evidence="4" id="KW-1185">Reference proteome</keyword>
<evidence type="ECO:0000259" key="2">
    <source>
        <dbReference type="Pfam" id="PF20720"/>
    </source>
</evidence>
<feature type="domain" description="Novel STAND NTPase 3" evidence="2">
    <location>
        <begin position="255"/>
        <end position="408"/>
    </location>
</feature>
<proteinExistence type="predicted"/>
<name>A0A6J8DR49_MYTCO</name>
<dbReference type="SUPFAM" id="SSF52540">
    <property type="entry name" value="P-loop containing nucleoside triphosphate hydrolases"/>
    <property type="match status" value="1"/>
</dbReference>
<dbReference type="EMBL" id="CACVKT020007770">
    <property type="protein sequence ID" value="CAC5410425.1"/>
    <property type="molecule type" value="Genomic_DNA"/>
</dbReference>
<organism evidence="3 4">
    <name type="scientific">Mytilus coruscus</name>
    <name type="common">Sea mussel</name>
    <dbReference type="NCBI Taxonomy" id="42192"/>
    <lineage>
        <taxon>Eukaryota</taxon>
        <taxon>Metazoa</taxon>
        <taxon>Spiralia</taxon>
        <taxon>Lophotrochozoa</taxon>
        <taxon>Mollusca</taxon>
        <taxon>Bivalvia</taxon>
        <taxon>Autobranchia</taxon>
        <taxon>Pteriomorphia</taxon>
        <taxon>Mytilida</taxon>
        <taxon>Mytiloidea</taxon>
        <taxon>Mytilidae</taxon>
        <taxon>Mytilinae</taxon>
        <taxon>Mytilus</taxon>
    </lineage>
</organism>
<sequence length="537" mass="61848">MAPLSPEEENYVRMSLLLTGISPRAVRNYFDFEFAPASLEASLKKEYKNLFDLKKKHRINQSQWNLLFTRFPDSRTFDVSLMITLLRNLTKLIHPHGGFDCLPAAIETTEAADLARIKYYRNYLAHLDDAKIDTSFFNGAWTDITGAIARLGGKQLKQECDNLKTKPLDQTNQEIMIGIKTSNDEIRELKKILEHLKLSHSEVKKSQDLLQEDHTHVTNEMEKMKTSQEDIVPWNIRERIKDMLTAWKDNDDKMFISTRAALHVLKCIKEYSCVTITASSGVGKTTTLQHVALQMAAEDYDVLLVTDPDDIVKLYNPTTKTLFVIDDLCGNYSIDQNDIRNWEPVIEPIKKILQKKKSKIIAACRLQVYNDEKFESLSIFKSCVCNLLSENICLSKAEKQSIAKLYLKQNAEKITNYIDLYDCFPLLCKLHYDNPKVNVSDFFQNPYLVFEAEINKLIKKGHHTKYCALALCVMFNNKLKDEILTEEVNKGTRIIIKNTCEACKLDKGTSRLVLKDELDSLNDTFIKKEKKRIPDYT</sequence>
<dbReference type="InterPro" id="IPR041249">
    <property type="entry name" value="HEPN_DZIP3"/>
</dbReference>
<gene>
    <name evidence="3" type="ORF">MCOR_43612</name>
</gene>
<dbReference type="Pfam" id="PF20720">
    <property type="entry name" value="nSTAND3"/>
    <property type="match status" value="1"/>
</dbReference>
<accession>A0A6J8DR49</accession>
<evidence type="ECO:0000313" key="3">
    <source>
        <dbReference type="EMBL" id="CAC5410425.1"/>
    </source>
</evidence>
<protein>
    <submittedName>
        <fullName evidence="3">Uncharacterized protein</fullName>
    </submittedName>
</protein>